<evidence type="ECO:0000256" key="3">
    <source>
        <dbReference type="ARBA" id="ARBA00023163"/>
    </source>
</evidence>
<name>A0A1Y3U8S7_9ACTN</name>
<feature type="domain" description="HTH marR-type" evidence="5">
    <location>
        <begin position="1"/>
        <end position="157"/>
    </location>
</feature>
<dbReference type="GO" id="GO:0003700">
    <property type="term" value="F:DNA-binding transcription factor activity"/>
    <property type="evidence" value="ECO:0007669"/>
    <property type="project" value="InterPro"/>
</dbReference>
<dbReference type="SMART" id="SM00347">
    <property type="entry name" value="HTH_MARR"/>
    <property type="match status" value="1"/>
</dbReference>
<dbReference type="STRING" id="1118060.GCA_000311845_00122"/>
<dbReference type="eggNOG" id="COG1846">
    <property type="taxonomic scope" value="Bacteria"/>
</dbReference>
<evidence type="ECO:0000259" key="5">
    <source>
        <dbReference type="PROSITE" id="PS50995"/>
    </source>
</evidence>
<proteinExistence type="predicted"/>
<accession>A0A1Y3U8S7</accession>
<dbReference type="InterPro" id="IPR036390">
    <property type="entry name" value="WH_DNA-bd_sf"/>
</dbReference>
<evidence type="ECO:0000256" key="4">
    <source>
        <dbReference type="SAM" id="MobiDB-lite"/>
    </source>
</evidence>
<dbReference type="InterPro" id="IPR036388">
    <property type="entry name" value="WH-like_DNA-bd_sf"/>
</dbReference>
<dbReference type="PANTHER" id="PTHR42756:SF1">
    <property type="entry name" value="TRANSCRIPTIONAL REPRESSOR OF EMRAB OPERON"/>
    <property type="match status" value="1"/>
</dbReference>
<reference evidence="7" key="1">
    <citation type="submission" date="2017-04" db="EMBL/GenBank/DDBJ databases">
        <title>Function of individual gut microbiota members based on whole genome sequencing of pure cultures obtained from chicken caecum.</title>
        <authorList>
            <person name="Medvecky M."/>
            <person name="Cejkova D."/>
            <person name="Polansky O."/>
            <person name="Karasova D."/>
            <person name="Kubasova T."/>
            <person name="Cizek A."/>
            <person name="Rychlik I."/>
        </authorList>
    </citation>
    <scope>NUCLEOTIDE SEQUENCE [LARGE SCALE GENOMIC DNA]</scope>
    <source>
        <strain evidence="7">An70</strain>
    </source>
</reference>
<evidence type="ECO:0000256" key="1">
    <source>
        <dbReference type="ARBA" id="ARBA00023015"/>
    </source>
</evidence>
<dbReference type="PANTHER" id="PTHR42756">
    <property type="entry name" value="TRANSCRIPTIONAL REGULATOR, MARR"/>
    <property type="match status" value="1"/>
</dbReference>
<dbReference type="GO" id="GO:0003677">
    <property type="term" value="F:DNA binding"/>
    <property type="evidence" value="ECO:0007669"/>
    <property type="project" value="UniProtKB-KW"/>
</dbReference>
<comment type="caution">
    <text evidence="6">The sequence shown here is derived from an EMBL/GenBank/DDBJ whole genome shotgun (WGS) entry which is preliminary data.</text>
</comment>
<dbReference type="Pfam" id="PF01047">
    <property type="entry name" value="MarR"/>
    <property type="match status" value="1"/>
</dbReference>
<gene>
    <name evidence="6" type="ORF">B5G21_06295</name>
</gene>
<sequence>MDAIPDTAGATRAEATGQDSACPGMPDSTRADLIIRNLGFCGHYLHFHGGGRSGREPILCLLHCMGGQMSQQALGARFELKPGSLSEILAKIEASGLIERTRDPHDRRQLFVHLTKEGEREALQALKAREAFRSKAFSNLTDEEQETLLVLLGKVRNRWEELNA</sequence>
<dbReference type="Proteomes" id="UP000196560">
    <property type="component" value="Unassembled WGS sequence"/>
</dbReference>
<dbReference type="RefSeq" id="WP_087186467.1">
    <property type="nucleotide sequence ID" value="NZ_NFHO01000006.1"/>
</dbReference>
<dbReference type="PROSITE" id="PS50995">
    <property type="entry name" value="HTH_MARR_2"/>
    <property type="match status" value="1"/>
</dbReference>
<keyword evidence="7" id="KW-1185">Reference proteome</keyword>
<dbReference type="AlphaFoldDB" id="A0A1Y3U8S7"/>
<dbReference type="Gene3D" id="1.10.10.10">
    <property type="entry name" value="Winged helix-like DNA-binding domain superfamily/Winged helix DNA-binding domain"/>
    <property type="match status" value="1"/>
</dbReference>
<dbReference type="SUPFAM" id="SSF46785">
    <property type="entry name" value="Winged helix' DNA-binding domain"/>
    <property type="match status" value="1"/>
</dbReference>
<dbReference type="PRINTS" id="PR00598">
    <property type="entry name" value="HTHMARR"/>
</dbReference>
<protein>
    <submittedName>
        <fullName evidence="6">MarR family transcriptional regulator</fullName>
    </submittedName>
</protein>
<keyword evidence="2" id="KW-0238">DNA-binding</keyword>
<dbReference type="InterPro" id="IPR000835">
    <property type="entry name" value="HTH_MarR-typ"/>
</dbReference>
<dbReference type="EMBL" id="NFHO01000006">
    <property type="protein sequence ID" value="OUN42809.1"/>
    <property type="molecule type" value="Genomic_DNA"/>
</dbReference>
<keyword evidence="3" id="KW-0804">Transcription</keyword>
<organism evidence="6 7">
    <name type="scientific">Enorma massiliensis</name>
    <dbReference type="NCBI Taxonomy" id="1472761"/>
    <lineage>
        <taxon>Bacteria</taxon>
        <taxon>Bacillati</taxon>
        <taxon>Actinomycetota</taxon>
        <taxon>Coriobacteriia</taxon>
        <taxon>Coriobacteriales</taxon>
        <taxon>Coriobacteriaceae</taxon>
        <taxon>Enorma</taxon>
    </lineage>
</organism>
<keyword evidence="1" id="KW-0805">Transcription regulation</keyword>
<evidence type="ECO:0000313" key="7">
    <source>
        <dbReference type="Proteomes" id="UP000196560"/>
    </source>
</evidence>
<evidence type="ECO:0000256" key="2">
    <source>
        <dbReference type="ARBA" id="ARBA00023125"/>
    </source>
</evidence>
<feature type="region of interest" description="Disordered" evidence="4">
    <location>
        <begin position="1"/>
        <end position="24"/>
    </location>
</feature>
<evidence type="ECO:0000313" key="6">
    <source>
        <dbReference type="EMBL" id="OUN42809.1"/>
    </source>
</evidence>